<sequence>MTEVIRELVIRKTIEAYLSDVTTHIYYENAPVGIDEPYIVYVLGDSIDDGSLEDMELEVNGWHNPINGDSTPLATLIGQIDNRLHRSTHQSDGVFFSIYRDRRVPVSDPDKRLRRRQILYQIRVMGVGM</sequence>
<dbReference type="EMBL" id="JBHSDV010000006">
    <property type="protein sequence ID" value="MFC4389142.1"/>
    <property type="molecule type" value="Genomic_DNA"/>
</dbReference>
<keyword evidence="2" id="KW-1185">Reference proteome</keyword>
<dbReference type="Proteomes" id="UP001595880">
    <property type="component" value="Unassembled WGS sequence"/>
</dbReference>
<gene>
    <name evidence="1" type="ORF">ACFOZ1_15275</name>
</gene>
<comment type="caution">
    <text evidence="1">The sequence shown here is derived from an EMBL/GenBank/DDBJ whole genome shotgun (WGS) entry which is preliminary data.</text>
</comment>
<organism evidence="1 2">
    <name type="scientific">Gracilibacillus marinus</name>
    <dbReference type="NCBI Taxonomy" id="630535"/>
    <lineage>
        <taxon>Bacteria</taxon>
        <taxon>Bacillati</taxon>
        <taxon>Bacillota</taxon>
        <taxon>Bacilli</taxon>
        <taxon>Bacillales</taxon>
        <taxon>Bacillaceae</taxon>
        <taxon>Gracilibacillus</taxon>
    </lineage>
</organism>
<name>A0ABV8VYZ3_9BACI</name>
<reference evidence="2" key="1">
    <citation type="journal article" date="2019" name="Int. J. Syst. Evol. Microbiol.">
        <title>The Global Catalogue of Microorganisms (GCM) 10K type strain sequencing project: providing services to taxonomists for standard genome sequencing and annotation.</title>
        <authorList>
            <consortium name="The Broad Institute Genomics Platform"/>
            <consortium name="The Broad Institute Genome Sequencing Center for Infectious Disease"/>
            <person name="Wu L."/>
            <person name="Ma J."/>
        </authorList>
    </citation>
    <scope>NUCLEOTIDE SEQUENCE [LARGE SCALE GENOMIC DNA]</scope>
    <source>
        <strain evidence="2">KACC 14058</strain>
    </source>
</reference>
<evidence type="ECO:0000313" key="2">
    <source>
        <dbReference type="Proteomes" id="UP001595880"/>
    </source>
</evidence>
<protein>
    <recommendedName>
        <fullName evidence="3">DUF3168 domain-containing protein</fullName>
    </recommendedName>
</protein>
<evidence type="ECO:0008006" key="3">
    <source>
        <dbReference type="Google" id="ProtNLM"/>
    </source>
</evidence>
<evidence type="ECO:0000313" key="1">
    <source>
        <dbReference type="EMBL" id="MFC4389142.1"/>
    </source>
</evidence>
<accession>A0ABV8VYZ3</accession>
<dbReference type="RefSeq" id="WP_390200666.1">
    <property type="nucleotide sequence ID" value="NZ_JBHSDV010000006.1"/>
</dbReference>
<proteinExistence type="predicted"/>